<evidence type="ECO:0000256" key="3">
    <source>
        <dbReference type="ARBA" id="ARBA00023027"/>
    </source>
</evidence>
<evidence type="ECO:0000256" key="1">
    <source>
        <dbReference type="ARBA" id="ARBA00007637"/>
    </source>
</evidence>
<evidence type="ECO:0000313" key="6">
    <source>
        <dbReference type="Proteomes" id="UP000494115"/>
    </source>
</evidence>
<evidence type="ECO:0000259" key="4">
    <source>
        <dbReference type="Pfam" id="PF01370"/>
    </source>
</evidence>
<gene>
    <name evidence="5" type="primary">udh</name>
    <name evidence="5" type="ORF">LMG28138_01987</name>
</gene>
<reference evidence="5 6" key="1">
    <citation type="submission" date="2020-04" db="EMBL/GenBank/DDBJ databases">
        <authorList>
            <person name="De Canck E."/>
        </authorList>
    </citation>
    <scope>NUCLEOTIDE SEQUENCE [LARGE SCALE GENOMIC DNA]</scope>
    <source>
        <strain evidence="5 6">LMG 28138</strain>
    </source>
</reference>
<sequence>MKKIALSGAAGQLGTVLRAALIKRGTVLRSAGAPDPREPLTPLAADEEVMHGDLGDPAVVDRLLEGVDVLIHLAGTSVERPLPEIIDNNLRALVEVYEGARRHKVRRIVFASSNHAIGMYPVEEKLALDCELRPDSFYGLSKAWGEALARMYWDKHGIESICVRIGSCIDKPTEFRHLSTWFGHEDLFHLVDRCIDAPDVGFLVVWGVSNNTRNYWDTAGAERLGFAPRQNAEDYAAEILALPNPIDAIGQRYQGGTFASHDFTPEQDRRQPR</sequence>
<dbReference type="Proteomes" id="UP000494115">
    <property type="component" value="Unassembled WGS sequence"/>
</dbReference>
<dbReference type="AlphaFoldDB" id="A0A6S7CB05"/>
<keyword evidence="6" id="KW-1185">Reference proteome</keyword>
<keyword evidence="3" id="KW-0520">NAD</keyword>
<evidence type="ECO:0000313" key="5">
    <source>
        <dbReference type="EMBL" id="CAB3785223.1"/>
    </source>
</evidence>
<keyword evidence="2 5" id="KW-0560">Oxidoreductase</keyword>
<proteinExistence type="inferred from homology"/>
<dbReference type="PANTHER" id="PTHR43103:SF5">
    <property type="entry name" value="4-EPIMERASE, PUTATIVE (AFU_ORTHOLOGUE AFUA_7G00360)-RELATED"/>
    <property type="match status" value="1"/>
</dbReference>
<dbReference type="RefSeq" id="WP_175104570.1">
    <property type="nucleotide sequence ID" value="NZ_CADIKM010000006.1"/>
</dbReference>
<dbReference type="SUPFAM" id="SSF51735">
    <property type="entry name" value="NAD(P)-binding Rossmann-fold domains"/>
    <property type="match status" value="1"/>
</dbReference>
<dbReference type="GO" id="GO:0050388">
    <property type="term" value="F:uronate dehydrogenase activity"/>
    <property type="evidence" value="ECO:0007669"/>
    <property type="project" value="UniProtKB-EC"/>
</dbReference>
<protein>
    <submittedName>
        <fullName evidence="5">Uronate dehydrogenase</fullName>
        <ecNumber evidence="5">1.1.1.203</ecNumber>
    </submittedName>
</protein>
<comment type="similarity">
    <text evidence="1">Belongs to the NAD(P)-dependent epimerase/dehydratase family.</text>
</comment>
<evidence type="ECO:0000256" key="2">
    <source>
        <dbReference type="ARBA" id="ARBA00023002"/>
    </source>
</evidence>
<accession>A0A6S7CB05</accession>
<dbReference type="InterPro" id="IPR001509">
    <property type="entry name" value="Epimerase_deHydtase"/>
</dbReference>
<dbReference type="Gene3D" id="3.40.50.720">
    <property type="entry name" value="NAD(P)-binding Rossmann-like Domain"/>
    <property type="match status" value="1"/>
</dbReference>
<name>A0A6S7CB05_9BURK</name>
<organism evidence="5 6">
    <name type="scientific">Pararobbsia alpina</name>
    <dbReference type="NCBI Taxonomy" id="621374"/>
    <lineage>
        <taxon>Bacteria</taxon>
        <taxon>Pseudomonadati</taxon>
        <taxon>Pseudomonadota</taxon>
        <taxon>Betaproteobacteria</taxon>
        <taxon>Burkholderiales</taxon>
        <taxon>Burkholderiaceae</taxon>
        <taxon>Pararobbsia</taxon>
    </lineage>
</organism>
<dbReference type="EC" id="1.1.1.203" evidence="5"/>
<dbReference type="Pfam" id="PF01370">
    <property type="entry name" value="Epimerase"/>
    <property type="match status" value="1"/>
</dbReference>
<feature type="domain" description="NAD-dependent epimerase/dehydratase" evidence="4">
    <location>
        <begin position="5"/>
        <end position="166"/>
    </location>
</feature>
<dbReference type="InterPro" id="IPR036291">
    <property type="entry name" value="NAD(P)-bd_dom_sf"/>
</dbReference>
<dbReference type="EMBL" id="CADIKM010000006">
    <property type="protein sequence ID" value="CAB3785223.1"/>
    <property type="molecule type" value="Genomic_DNA"/>
</dbReference>
<dbReference type="PANTHER" id="PTHR43103">
    <property type="entry name" value="NUCLEOSIDE-DIPHOSPHATE-SUGAR EPIMERASE"/>
    <property type="match status" value="1"/>
</dbReference>